<proteinExistence type="predicted"/>
<dbReference type="EMBL" id="PP949967">
    <property type="protein sequence ID" value="XDJ02304.1"/>
    <property type="molecule type" value="Genomic_DNA"/>
</dbReference>
<sequence length="36" mass="3706">MVNSPAASMWKAVAWASAGGPNEVPLRSSPRKGTHG</sequence>
<name>A0AB39C6N9_9CAUD</name>
<organism evidence="2">
    <name type="scientific">Pseudomonas phage KV2023</name>
    <dbReference type="NCBI Taxonomy" id="3234047"/>
    <lineage>
        <taxon>Viruses</taxon>
        <taxon>Duplodnaviria</taxon>
        <taxon>Heunggongvirae</taxon>
        <taxon>Uroviricota</taxon>
        <taxon>Caudoviricetes</taxon>
        <taxon>Bruynoghevirus</taxon>
    </lineage>
</organism>
<accession>A0AB39C6N9</accession>
<reference evidence="2" key="1">
    <citation type="submission" date="2024-06" db="EMBL/GenBank/DDBJ databases">
        <authorList>
            <person name="Kandhan P."/>
            <person name="Suresh D."/>
            <person name="Suresh A."/>
            <person name="Gopikrishnan V."/>
        </authorList>
    </citation>
    <scope>NUCLEOTIDE SEQUENCE</scope>
</reference>
<evidence type="ECO:0000313" key="2">
    <source>
        <dbReference type="EMBL" id="XDJ02304.1"/>
    </source>
</evidence>
<evidence type="ECO:0000256" key="1">
    <source>
        <dbReference type="SAM" id="MobiDB-lite"/>
    </source>
</evidence>
<protein>
    <submittedName>
        <fullName evidence="2">Uncharacterized protein</fullName>
    </submittedName>
</protein>
<feature type="region of interest" description="Disordered" evidence="1">
    <location>
        <begin position="15"/>
        <end position="36"/>
    </location>
</feature>